<reference evidence="3" key="2">
    <citation type="submission" date="2009-11" db="EMBL/GenBank/DDBJ databases">
        <title>The Genome Sequence of Allomyces macrogynus strain ATCC 38327.</title>
        <authorList>
            <consortium name="The Broad Institute Genome Sequencing Platform"/>
            <person name="Russ C."/>
            <person name="Cuomo C."/>
            <person name="Shea T."/>
            <person name="Young S.K."/>
            <person name="Zeng Q."/>
            <person name="Koehrsen M."/>
            <person name="Haas B."/>
            <person name="Borodovsky M."/>
            <person name="Guigo R."/>
            <person name="Alvarado L."/>
            <person name="Berlin A."/>
            <person name="Borenstein D."/>
            <person name="Chen Z."/>
            <person name="Engels R."/>
            <person name="Freedman E."/>
            <person name="Gellesch M."/>
            <person name="Goldberg J."/>
            <person name="Griggs A."/>
            <person name="Gujja S."/>
            <person name="Heiman D."/>
            <person name="Hepburn T."/>
            <person name="Howarth C."/>
            <person name="Jen D."/>
            <person name="Larson L."/>
            <person name="Lewis B."/>
            <person name="Mehta T."/>
            <person name="Park D."/>
            <person name="Pearson M."/>
            <person name="Roberts A."/>
            <person name="Saif S."/>
            <person name="Shenoy N."/>
            <person name="Sisk P."/>
            <person name="Stolte C."/>
            <person name="Sykes S."/>
            <person name="Walk T."/>
            <person name="White J."/>
            <person name="Yandava C."/>
            <person name="Burger G."/>
            <person name="Gray M.W."/>
            <person name="Holland P.W.H."/>
            <person name="King N."/>
            <person name="Lang F.B.F."/>
            <person name="Roger A.J."/>
            <person name="Ruiz-Trillo I."/>
            <person name="Lander E."/>
            <person name="Nusbaum C."/>
        </authorList>
    </citation>
    <scope>NUCLEOTIDE SEQUENCE [LARGE SCALE GENOMIC DNA]</scope>
    <source>
        <strain evidence="3">ATCC 38327</strain>
    </source>
</reference>
<reference evidence="2 3" key="1">
    <citation type="submission" date="2009-11" db="EMBL/GenBank/DDBJ databases">
        <title>Annotation of Allomyces macrogynus ATCC 38327.</title>
        <authorList>
            <consortium name="The Broad Institute Genome Sequencing Platform"/>
            <person name="Russ C."/>
            <person name="Cuomo C."/>
            <person name="Burger G."/>
            <person name="Gray M.W."/>
            <person name="Holland P.W.H."/>
            <person name="King N."/>
            <person name="Lang F.B.F."/>
            <person name="Roger A.J."/>
            <person name="Ruiz-Trillo I."/>
            <person name="Young S.K."/>
            <person name="Zeng Q."/>
            <person name="Gargeya S."/>
            <person name="Fitzgerald M."/>
            <person name="Haas B."/>
            <person name="Abouelleil A."/>
            <person name="Alvarado L."/>
            <person name="Arachchi H.M."/>
            <person name="Berlin A."/>
            <person name="Chapman S.B."/>
            <person name="Gearin G."/>
            <person name="Goldberg J."/>
            <person name="Griggs A."/>
            <person name="Gujja S."/>
            <person name="Hansen M."/>
            <person name="Heiman D."/>
            <person name="Howarth C."/>
            <person name="Larimer J."/>
            <person name="Lui A."/>
            <person name="MacDonald P.J.P."/>
            <person name="McCowen C."/>
            <person name="Montmayeur A."/>
            <person name="Murphy C."/>
            <person name="Neiman D."/>
            <person name="Pearson M."/>
            <person name="Priest M."/>
            <person name="Roberts A."/>
            <person name="Saif S."/>
            <person name="Shea T."/>
            <person name="Sisk P."/>
            <person name="Stolte C."/>
            <person name="Sykes S."/>
            <person name="Wortman J."/>
            <person name="Nusbaum C."/>
            <person name="Birren B."/>
        </authorList>
    </citation>
    <scope>NUCLEOTIDE SEQUENCE [LARGE SCALE GENOMIC DNA]</scope>
    <source>
        <strain evidence="2 3">ATCC 38327</strain>
    </source>
</reference>
<dbReference type="AlphaFoldDB" id="A0A0L0SD57"/>
<organism evidence="2 3">
    <name type="scientific">Allomyces macrogynus (strain ATCC 38327)</name>
    <name type="common">Allomyces javanicus var. macrogynus</name>
    <dbReference type="NCBI Taxonomy" id="578462"/>
    <lineage>
        <taxon>Eukaryota</taxon>
        <taxon>Fungi</taxon>
        <taxon>Fungi incertae sedis</taxon>
        <taxon>Blastocladiomycota</taxon>
        <taxon>Blastocladiomycetes</taxon>
        <taxon>Blastocladiales</taxon>
        <taxon>Blastocladiaceae</taxon>
        <taxon>Allomyces</taxon>
    </lineage>
</organism>
<sequence>MPPVSSSSAVGSPDGPRRGPLAKLMASEAASATLPLATGSAPSVSRGLQRSESCPTPQQAGDNAGDATPPVIMADALATMGLDDLVEDMNAAITNARACMAANTGSTANSTATRRSTRCSHD</sequence>
<gene>
    <name evidence="2" type="ORF">AMAG_18528</name>
</gene>
<proteinExistence type="predicted"/>
<dbReference type="Proteomes" id="UP000054350">
    <property type="component" value="Unassembled WGS sequence"/>
</dbReference>
<evidence type="ECO:0000313" key="2">
    <source>
        <dbReference type="EMBL" id="KNE60382.1"/>
    </source>
</evidence>
<feature type="region of interest" description="Disordered" evidence="1">
    <location>
        <begin position="1"/>
        <end position="22"/>
    </location>
</feature>
<dbReference type="VEuPathDB" id="FungiDB:AMAG_18528"/>
<keyword evidence="3" id="KW-1185">Reference proteome</keyword>
<accession>A0A0L0SD57</accession>
<protein>
    <submittedName>
        <fullName evidence="2">Uncharacterized protein</fullName>
    </submittedName>
</protein>
<feature type="compositionally biased region" description="Polar residues" evidence="1">
    <location>
        <begin position="40"/>
        <end position="61"/>
    </location>
</feature>
<dbReference type="EMBL" id="GG745336">
    <property type="protein sequence ID" value="KNE60382.1"/>
    <property type="molecule type" value="Genomic_DNA"/>
</dbReference>
<feature type="region of interest" description="Disordered" evidence="1">
    <location>
        <begin position="103"/>
        <end position="122"/>
    </location>
</feature>
<feature type="compositionally biased region" description="Low complexity" evidence="1">
    <location>
        <begin position="103"/>
        <end position="114"/>
    </location>
</feature>
<evidence type="ECO:0000256" key="1">
    <source>
        <dbReference type="SAM" id="MobiDB-lite"/>
    </source>
</evidence>
<feature type="compositionally biased region" description="Low complexity" evidence="1">
    <location>
        <begin position="1"/>
        <end position="14"/>
    </location>
</feature>
<evidence type="ECO:0000313" key="3">
    <source>
        <dbReference type="Proteomes" id="UP000054350"/>
    </source>
</evidence>
<name>A0A0L0SD57_ALLM3</name>
<feature type="region of interest" description="Disordered" evidence="1">
    <location>
        <begin position="34"/>
        <end position="69"/>
    </location>
</feature>